<dbReference type="GO" id="GO:0005524">
    <property type="term" value="F:ATP binding"/>
    <property type="evidence" value="ECO:0007669"/>
    <property type="project" value="UniProtKB-KW"/>
</dbReference>
<keyword evidence="1" id="KW-0547">Nucleotide-binding</keyword>
<evidence type="ECO:0000313" key="5">
    <source>
        <dbReference type="EMBL" id="ORY31733.1"/>
    </source>
</evidence>
<name>A0A1Y2BA97_9FUNG</name>
<evidence type="ECO:0000256" key="3">
    <source>
        <dbReference type="ARBA" id="ARBA00022840"/>
    </source>
</evidence>
<dbReference type="GO" id="GO:0008094">
    <property type="term" value="F:ATP-dependent activity, acting on DNA"/>
    <property type="evidence" value="ECO:0007669"/>
    <property type="project" value="TreeGrafter"/>
</dbReference>
<keyword evidence="2" id="KW-0378">Hydrolase</keyword>
<dbReference type="SUPFAM" id="SSF52540">
    <property type="entry name" value="P-loop containing nucleoside triphosphate hydrolases"/>
    <property type="match status" value="1"/>
</dbReference>
<sequence>MGFVEGASSSSATAAPAPLKKALSRSISFQLIDDESLVDKAAAVAKAEPVIPELPYFVLGSFSLLIANNSLVHQLNLLNQANIVGTHVRYTVKQFNSWRNKTKPWFQLVQLNTNYQLPKTVSDLFPMISVEECVDAKCEFWIKATRQHPNILLDLEVRWPNPSFDALKDPQLKDEKFIALFWANGGNPFQFIDNEFVWSDSGTDSLLKDFKVPPTFDIVPCIGPEAPFALTLYDYQLRTLAWMQGIEDAEPSLFYASNLVPMAEEDGEDDDLFMDLSTFEFGTKDTQHFRNRNVKSGIIADKPGVGKTITTLALCHTRPFDNPSYLHKINPENGRFLSKAVCLLVPNNIAHQWESEIRKCLGETVTILQIKGKQEYSQTSLATVLESDFIILSYQFLTNGAYKGAKSHGRDLANYGKKFDFANSPSDCKEFCESRVGDFAFTWVHFHRIVCDEFHEVTDKAHGK</sequence>
<evidence type="ECO:0000259" key="4">
    <source>
        <dbReference type="Pfam" id="PF00176"/>
    </source>
</evidence>
<comment type="caution">
    <text evidence="5">The sequence shown here is derived from an EMBL/GenBank/DDBJ whole genome shotgun (WGS) entry which is preliminary data.</text>
</comment>
<dbReference type="AlphaFoldDB" id="A0A1Y2BA97"/>
<dbReference type="GO" id="GO:0016787">
    <property type="term" value="F:hydrolase activity"/>
    <property type="evidence" value="ECO:0007669"/>
    <property type="project" value="UniProtKB-KW"/>
</dbReference>
<dbReference type="EMBL" id="MCGO01000075">
    <property type="protein sequence ID" value="ORY31733.1"/>
    <property type="molecule type" value="Genomic_DNA"/>
</dbReference>
<evidence type="ECO:0000313" key="6">
    <source>
        <dbReference type="Proteomes" id="UP000193642"/>
    </source>
</evidence>
<dbReference type="Proteomes" id="UP000193642">
    <property type="component" value="Unassembled WGS sequence"/>
</dbReference>
<dbReference type="Pfam" id="PF00176">
    <property type="entry name" value="SNF2-rel_dom"/>
    <property type="match status" value="1"/>
</dbReference>
<proteinExistence type="predicted"/>
<dbReference type="InterPro" id="IPR027417">
    <property type="entry name" value="P-loop_NTPase"/>
</dbReference>
<protein>
    <recommendedName>
        <fullName evidence="4">SNF2 N-terminal domain-containing protein</fullName>
    </recommendedName>
</protein>
<dbReference type="PANTHER" id="PTHR45626">
    <property type="entry name" value="TRANSCRIPTION TERMINATION FACTOR 2-RELATED"/>
    <property type="match status" value="1"/>
</dbReference>
<keyword evidence="3" id="KW-0067">ATP-binding</keyword>
<dbReference type="InterPro" id="IPR050628">
    <property type="entry name" value="SNF2_RAD54_helicase_TF"/>
</dbReference>
<keyword evidence="6" id="KW-1185">Reference proteome</keyword>
<dbReference type="STRING" id="329046.A0A1Y2BA97"/>
<dbReference type="OrthoDB" id="6270329at2759"/>
<feature type="domain" description="SNF2 N-terminal" evidence="4">
    <location>
        <begin position="235"/>
        <end position="458"/>
    </location>
</feature>
<organism evidence="5 6">
    <name type="scientific">Rhizoclosmatium globosum</name>
    <dbReference type="NCBI Taxonomy" id="329046"/>
    <lineage>
        <taxon>Eukaryota</taxon>
        <taxon>Fungi</taxon>
        <taxon>Fungi incertae sedis</taxon>
        <taxon>Chytridiomycota</taxon>
        <taxon>Chytridiomycota incertae sedis</taxon>
        <taxon>Chytridiomycetes</taxon>
        <taxon>Chytridiales</taxon>
        <taxon>Chytriomycetaceae</taxon>
        <taxon>Rhizoclosmatium</taxon>
    </lineage>
</organism>
<dbReference type="GO" id="GO:0006281">
    <property type="term" value="P:DNA repair"/>
    <property type="evidence" value="ECO:0007669"/>
    <property type="project" value="TreeGrafter"/>
</dbReference>
<evidence type="ECO:0000256" key="1">
    <source>
        <dbReference type="ARBA" id="ARBA00022741"/>
    </source>
</evidence>
<dbReference type="GO" id="GO:0005634">
    <property type="term" value="C:nucleus"/>
    <property type="evidence" value="ECO:0007669"/>
    <property type="project" value="TreeGrafter"/>
</dbReference>
<reference evidence="5 6" key="1">
    <citation type="submission" date="2016-07" db="EMBL/GenBank/DDBJ databases">
        <title>Pervasive Adenine N6-methylation of Active Genes in Fungi.</title>
        <authorList>
            <consortium name="DOE Joint Genome Institute"/>
            <person name="Mondo S.J."/>
            <person name="Dannebaum R.O."/>
            <person name="Kuo R.C."/>
            <person name="Labutti K."/>
            <person name="Haridas S."/>
            <person name="Kuo A."/>
            <person name="Salamov A."/>
            <person name="Ahrendt S.R."/>
            <person name="Lipzen A."/>
            <person name="Sullivan W."/>
            <person name="Andreopoulos W.B."/>
            <person name="Clum A."/>
            <person name="Lindquist E."/>
            <person name="Daum C."/>
            <person name="Ramamoorthy G.K."/>
            <person name="Gryganskyi A."/>
            <person name="Culley D."/>
            <person name="Magnuson J.K."/>
            <person name="James T.Y."/>
            <person name="O'Malley M.A."/>
            <person name="Stajich J.E."/>
            <person name="Spatafora J.W."/>
            <person name="Visel A."/>
            <person name="Grigoriev I.V."/>
        </authorList>
    </citation>
    <scope>NUCLEOTIDE SEQUENCE [LARGE SCALE GENOMIC DNA]</scope>
    <source>
        <strain evidence="5 6">JEL800</strain>
    </source>
</reference>
<accession>A0A1Y2BA97</accession>
<dbReference type="Gene3D" id="3.40.50.300">
    <property type="entry name" value="P-loop containing nucleotide triphosphate hydrolases"/>
    <property type="match status" value="1"/>
</dbReference>
<evidence type="ECO:0000256" key="2">
    <source>
        <dbReference type="ARBA" id="ARBA00022801"/>
    </source>
</evidence>
<dbReference type="PANTHER" id="PTHR45626:SF26">
    <property type="entry name" value="FAMILY HELICASE, PUTATIVE (AFU_ORTHOLOGUE AFUA_2G09120)-RELATED"/>
    <property type="match status" value="1"/>
</dbReference>
<dbReference type="InterPro" id="IPR000330">
    <property type="entry name" value="SNF2_N"/>
</dbReference>
<gene>
    <name evidence="5" type="ORF">BCR33DRAFT_792024</name>
</gene>